<dbReference type="EMBL" id="JBOK01000006">
    <property type="protein sequence ID" value="EXU80618.1"/>
    <property type="molecule type" value="Genomic_DNA"/>
</dbReference>
<sequence>MPAMAQATGASKVELWGIVDAAVRHTTNEGAEKSGLTKMIGGGMSQSRWGIKVEEDLGGGSKALVELEHRFNTDTGDKDATAPFFQLAYVGLQGPYGRLTMGRQWNVLFDVVTSTYASFPYSPYMDAYKPELGMAMGARTSNMLKYLIATPDRKWVGAVQYSFKEGNDGAATANQASGAAQTAYMNTLMGGGTAAQAAAAASAAATALIGPQTIGTLAGGAVRTVGGYLRYSADGLSLGGGYLRTELPTGTDVDAWTLGGSYRTGPWYFNAGYGLNKAKFASTPANPLSPAAMQLSIDRALLNAYWSGQTNGGFQSGDADKRQLFKVGFGYQITPQLNLGMHYFRGKQTGSVSGNFNSTANFVVAAADYAFSKRTDAYLAIDRTSISGGQGTVLDNTSGARSRTGFTVGLRHRF</sequence>
<keyword evidence="9" id="KW-0472">Membrane</keyword>
<dbReference type="GO" id="GO:0006811">
    <property type="term" value="P:monoatomic ion transport"/>
    <property type="evidence" value="ECO:0007669"/>
    <property type="project" value="UniProtKB-KW"/>
</dbReference>
<keyword evidence="8" id="KW-0626">Porin</keyword>
<organism evidence="12 13">
    <name type="scientific">Comamonas aquatica DA1877</name>
    <dbReference type="NCBI Taxonomy" id="1457173"/>
    <lineage>
        <taxon>Bacteria</taxon>
        <taxon>Pseudomonadati</taxon>
        <taxon>Pseudomonadota</taxon>
        <taxon>Betaproteobacteria</taxon>
        <taxon>Burkholderiales</taxon>
        <taxon>Comamonadaceae</taxon>
        <taxon>Comamonas</taxon>
    </lineage>
</organism>
<evidence type="ECO:0000259" key="11">
    <source>
        <dbReference type="Pfam" id="PF13609"/>
    </source>
</evidence>
<evidence type="ECO:0000256" key="7">
    <source>
        <dbReference type="ARBA" id="ARBA00023065"/>
    </source>
</evidence>
<evidence type="ECO:0000313" key="12">
    <source>
        <dbReference type="EMBL" id="EXU80618.1"/>
    </source>
</evidence>
<evidence type="ECO:0000256" key="6">
    <source>
        <dbReference type="ARBA" id="ARBA00022729"/>
    </source>
</evidence>
<evidence type="ECO:0000256" key="8">
    <source>
        <dbReference type="ARBA" id="ARBA00023114"/>
    </source>
</evidence>
<dbReference type="PANTHER" id="PTHR34501:SF9">
    <property type="entry name" value="MAJOR OUTER MEMBRANE PROTEIN P.IA"/>
    <property type="match status" value="1"/>
</dbReference>
<proteinExistence type="predicted"/>
<accession>A0A014NMB2</accession>
<keyword evidence="10" id="KW-0998">Cell outer membrane</keyword>
<comment type="subcellular location">
    <subcellularLocation>
        <location evidence="1">Cell outer membrane</location>
        <topology evidence="1">Multi-pass membrane protein</topology>
    </subcellularLocation>
</comment>
<evidence type="ECO:0000256" key="10">
    <source>
        <dbReference type="ARBA" id="ARBA00023237"/>
    </source>
</evidence>
<dbReference type="Gene3D" id="2.40.160.10">
    <property type="entry name" value="Porin"/>
    <property type="match status" value="1"/>
</dbReference>
<dbReference type="AlphaFoldDB" id="A0A014NMB2"/>
<feature type="domain" description="Porin" evidence="11">
    <location>
        <begin position="2"/>
        <end position="278"/>
    </location>
</feature>
<keyword evidence="7" id="KW-0406">Ion transport</keyword>
<evidence type="ECO:0000313" key="13">
    <source>
        <dbReference type="Proteomes" id="UP000020766"/>
    </source>
</evidence>
<dbReference type="SUPFAM" id="SSF56935">
    <property type="entry name" value="Porins"/>
    <property type="match status" value="1"/>
</dbReference>
<dbReference type="PATRIC" id="fig|1457173.3.peg.1307"/>
<evidence type="ECO:0000256" key="1">
    <source>
        <dbReference type="ARBA" id="ARBA00004571"/>
    </source>
</evidence>
<feature type="domain" description="Porin" evidence="11">
    <location>
        <begin position="312"/>
        <end position="385"/>
    </location>
</feature>
<dbReference type="InterPro" id="IPR050298">
    <property type="entry name" value="Gram-neg_bact_OMP"/>
</dbReference>
<dbReference type="Proteomes" id="UP000020766">
    <property type="component" value="Unassembled WGS sequence"/>
</dbReference>
<name>A0A014NMB2_9BURK</name>
<dbReference type="GO" id="GO:0015288">
    <property type="term" value="F:porin activity"/>
    <property type="evidence" value="ECO:0007669"/>
    <property type="project" value="UniProtKB-KW"/>
</dbReference>
<dbReference type="GO" id="GO:0046930">
    <property type="term" value="C:pore complex"/>
    <property type="evidence" value="ECO:0007669"/>
    <property type="project" value="UniProtKB-KW"/>
</dbReference>
<dbReference type="CDD" id="cd00342">
    <property type="entry name" value="gram_neg_porins"/>
    <property type="match status" value="1"/>
</dbReference>
<comment type="caution">
    <text evidence="12">The sequence shown here is derived from an EMBL/GenBank/DDBJ whole genome shotgun (WGS) entry which is preliminary data.</text>
</comment>
<keyword evidence="5" id="KW-0812">Transmembrane</keyword>
<comment type="subunit">
    <text evidence="2">Homotrimer.</text>
</comment>
<protein>
    <submittedName>
        <fullName evidence="12">Porin</fullName>
    </submittedName>
</protein>
<dbReference type="InterPro" id="IPR023614">
    <property type="entry name" value="Porin_dom_sf"/>
</dbReference>
<reference evidence="12 13" key="1">
    <citation type="submission" date="2014-01" db="EMBL/GenBank/DDBJ databases">
        <title>Interspecies Systems Biology Uncovers Metabolites Affecting C. elegans Gene Expression and Life History Traits.</title>
        <authorList>
            <person name="Watson E."/>
            <person name="Macneil L.T."/>
            <person name="Ritter A.D."/>
            <person name="Yilmaz L.S."/>
            <person name="Rosebrock A.P."/>
            <person name="Caudy A.A."/>
            <person name="Walhout A.J."/>
        </authorList>
    </citation>
    <scope>NUCLEOTIDE SEQUENCE [LARGE SCALE GENOMIC DNA]</scope>
    <source>
        <strain evidence="12 13">DA1877</strain>
    </source>
</reference>
<evidence type="ECO:0000256" key="5">
    <source>
        <dbReference type="ARBA" id="ARBA00022692"/>
    </source>
</evidence>
<keyword evidence="4" id="KW-1134">Transmembrane beta strand</keyword>
<dbReference type="GO" id="GO:0009279">
    <property type="term" value="C:cell outer membrane"/>
    <property type="evidence" value="ECO:0007669"/>
    <property type="project" value="UniProtKB-SubCell"/>
</dbReference>
<evidence type="ECO:0000256" key="9">
    <source>
        <dbReference type="ARBA" id="ARBA00023136"/>
    </source>
</evidence>
<keyword evidence="3" id="KW-0813">Transport</keyword>
<dbReference type="InterPro" id="IPR033900">
    <property type="entry name" value="Gram_neg_porin_domain"/>
</dbReference>
<gene>
    <name evidence="12" type="ORF">AX13_15265</name>
</gene>
<evidence type="ECO:0000256" key="3">
    <source>
        <dbReference type="ARBA" id="ARBA00022448"/>
    </source>
</evidence>
<evidence type="ECO:0000256" key="4">
    <source>
        <dbReference type="ARBA" id="ARBA00022452"/>
    </source>
</evidence>
<evidence type="ECO:0000256" key="2">
    <source>
        <dbReference type="ARBA" id="ARBA00011233"/>
    </source>
</evidence>
<keyword evidence="13" id="KW-1185">Reference proteome</keyword>
<dbReference type="STRING" id="225991.MA05_04055"/>
<keyword evidence="6" id="KW-0732">Signal</keyword>
<dbReference type="PANTHER" id="PTHR34501">
    <property type="entry name" value="PROTEIN YDDL-RELATED"/>
    <property type="match status" value="1"/>
</dbReference>
<dbReference type="Pfam" id="PF13609">
    <property type="entry name" value="Porin_4"/>
    <property type="match status" value="2"/>
</dbReference>